<protein>
    <submittedName>
        <fullName evidence="1">Uncharacterized protein</fullName>
    </submittedName>
</protein>
<accession>A0A6C0H7W4</accession>
<sequence>MNIILDINILVFKIEDRSIENNSNFIIKTLSDNYIIKYNYYKFLR</sequence>
<organism evidence="1">
    <name type="scientific">viral metagenome</name>
    <dbReference type="NCBI Taxonomy" id="1070528"/>
    <lineage>
        <taxon>unclassified sequences</taxon>
        <taxon>metagenomes</taxon>
        <taxon>organismal metagenomes</taxon>
    </lineage>
</organism>
<reference evidence="1" key="1">
    <citation type="journal article" date="2020" name="Nature">
        <title>Giant virus diversity and host interactions through global metagenomics.</title>
        <authorList>
            <person name="Schulz F."/>
            <person name="Roux S."/>
            <person name="Paez-Espino D."/>
            <person name="Jungbluth S."/>
            <person name="Walsh D.A."/>
            <person name="Denef V.J."/>
            <person name="McMahon K.D."/>
            <person name="Konstantinidis K.T."/>
            <person name="Eloe-Fadrosh E.A."/>
            <person name="Kyrpides N.C."/>
            <person name="Woyke T."/>
        </authorList>
    </citation>
    <scope>NUCLEOTIDE SEQUENCE</scope>
    <source>
        <strain evidence="1">GVMAG-M-3300023179-82</strain>
    </source>
</reference>
<name>A0A6C0H7W4_9ZZZZ</name>
<dbReference type="AlphaFoldDB" id="A0A6C0H7W4"/>
<proteinExistence type="predicted"/>
<dbReference type="EMBL" id="MN739899">
    <property type="protein sequence ID" value="QHT76648.1"/>
    <property type="molecule type" value="Genomic_DNA"/>
</dbReference>
<evidence type="ECO:0000313" key="1">
    <source>
        <dbReference type="EMBL" id="QHT76648.1"/>
    </source>
</evidence>